<evidence type="ECO:0000313" key="2">
    <source>
        <dbReference type="Proteomes" id="UP000193922"/>
    </source>
</evidence>
<dbReference type="Proteomes" id="UP000193922">
    <property type="component" value="Unassembled WGS sequence"/>
</dbReference>
<keyword evidence="2" id="KW-1185">Reference proteome</keyword>
<evidence type="ECO:0000313" key="1">
    <source>
        <dbReference type="EMBL" id="ORX72707.1"/>
    </source>
</evidence>
<sequence>MTAIMRQHVLEDISALTPNNIPSQSEIVYSIVKSWTKSIRLFTGLTRIHISQPARVTANVELVRRNAATIKEVSISAINSVFVDGFLYLSSDQGQVYPKLTHLRINMREQPLVRIKILPLRNNPFPALESFSSCGYSIPGIESLLMHISPRLVHLELTMDHPMYGAMVDLGMVNHGVFPKLVSAKLHWDYYLGYMTADESTRLINCMFAWSPILGYSKIRLPNYTLPDNSLGHPLSGSLVSLDIETTWVAFSRMQLLQRWFPKLESARFMLDCREFASSRGMASLKWTDTCGSCVPRFRVQSKIDHYSSRESLPRVCALSETDAQQALSVYQTHKAHPHLAKTLFY</sequence>
<comment type="caution">
    <text evidence="1">The sequence shown here is derived from an EMBL/GenBank/DDBJ whole genome shotgun (WGS) entry which is preliminary data.</text>
</comment>
<reference evidence="1 2" key="1">
    <citation type="submission" date="2016-07" db="EMBL/GenBank/DDBJ databases">
        <title>Pervasive Adenine N6-methylation of Active Genes in Fungi.</title>
        <authorList>
            <consortium name="DOE Joint Genome Institute"/>
            <person name="Mondo S.J."/>
            <person name="Dannebaum R.O."/>
            <person name="Kuo R.C."/>
            <person name="Labutti K."/>
            <person name="Haridas S."/>
            <person name="Kuo A."/>
            <person name="Salamov A."/>
            <person name="Ahrendt S.R."/>
            <person name="Lipzen A."/>
            <person name="Sullivan W."/>
            <person name="Andreopoulos W.B."/>
            <person name="Clum A."/>
            <person name="Lindquist E."/>
            <person name="Daum C."/>
            <person name="Ramamoorthy G.K."/>
            <person name="Gryganskyi A."/>
            <person name="Culley D."/>
            <person name="Magnuson J.K."/>
            <person name="James T.Y."/>
            <person name="O'Malley M.A."/>
            <person name="Stajich J.E."/>
            <person name="Spatafora J.W."/>
            <person name="Visel A."/>
            <person name="Grigoriev I.V."/>
        </authorList>
    </citation>
    <scope>NUCLEOTIDE SEQUENCE [LARGE SCALE GENOMIC DNA]</scope>
    <source>
        <strain evidence="1 2">ATCC 12442</strain>
    </source>
</reference>
<name>A0A1Y1WGT9_9FUNG</name>
<dbReference type="GeneID" id="63803079"/>
<dbReference type="EMBL" id="MCFD01000002">
    <property type="protein sequence ID" value="ORX72707.1"/>
    <property type="molecule type" value="Genomic_DNA"/>
</dbReference>
<feature type="non-terminal residue" evidence="1">
    <location>
        <position position="346"/>
    </location>
</feature>
<organism evidence="1 2">
    <name type="scientific">Linderina pennispora</name>
    <dbReference type="NCBI Taxonomy" id="61395"/>
    <lineage>
        <taxon>Eukaryota</taxon>
        <taxon>Fungi</taxon>
        <taxon>Fungi incertae sedis</taxon>
        <taxon>Zoopagomycota</taxon>
        <taxon>Kickxellomycotina</taxon>
        <taxon>Kickxellomycetes</taxon>
        <taxon>Kickxellales</taxon>
        <taxon>Kickxellaceae</taxon>
        <taxon>Linderina</taxon>
    </lineage>
</organism>
<dbReference type="OrthoDB" id="10463460at2759"/>
<accession>A0A1Y1WGT9</accession>
<dbReference type="AlphaFoldDB" id="A0A1Y1WGT9"/>
<gene>
    <name evidence="1" type="ORF">DL89DRAFT_264909</name>
</gene>
<protein>
    <recommendedName>
        <fullName evidence="3">F-box domain-containing protein</fullName>
    </recommendedName>
</protein>
<evidence type="ECO:0008006" key="3">
    <source>
        <dbReference type="Google" id="ProtNLM"/>
    </source>
</evidence>
<proteinExistence type="predicted"/>
<dbReference type="RefSeq" id="XP_040746047.1">
    <property type="nucleotide sequence ID" value="XM_040886431.1"/>
</dbReference>